<dbReference type="HOGENOM" id="CLU_045011_8_0_1"/>
<dbReference type="RefSeq" id="XP_013424089.1">
    <property type="nucleotide sequence ID" value="XM_013568635.1"/>
</dbReference>
<dbReference type="SUPFAM" id="SSF56784">
    <property type="entry name" value="HAD-like"/>
    <property type="match status" value="1"/>
</dbReference>
<dbReference type="InterPro" id="IPR023214">
    <property type="entry name" value="HAD_sf"/>
</dbReference>
<dbReference type="PANTHER" id="PTHR46191">
    <property type="match status" value="1"/>
</dbReference>
<dbReference type="GO" id="GO:0005634">
    <property type="term" value="C:nucleus"/>
    <property type="evidence" value="ECO:0007669"/>
    <property type="project" value="TreeGrafter"/>
</dbReference>
<dbReference type="InterPro" id="IPR036412">
    <property type="entry name" value="HAD-like_sf"/>
</dbReference>
<dbReference type="STRING" id="1043004.A0A074W9W9"/>
<dbReference type="InterPro" id="IPR051828">
    <property type="entry name" value="HAD-like_hydrolase_domain"/>
</dbReference>
<dbReference type="Gene3D" id="3.40.50.1000">
    <property type="entry name" value="HAD superfamily/HAD-like"/>
    <property type="match status" value="1"/>
</dbReference>
<keyword evidence="2" id="KW-1185">Reference proteome</keyword>
<organism evidence="1 2">
    <name type="scientific">Aureobasidium namibiae CBS 147.97</name>
    <dbReference type="NCBI Taxonomy" id="1043004"/>
    <lineage>
        <taxon>Eukaryota</taxon>
        <taxon>Fungi</taxon>
        <taxon>Dikarya</taxon>
        <taxon>Ascomycota</taxon>
        <taxon>Pezizomycotina</taxon>
        <taxon>Dothideomycetes</taxon>
        <taxon>Dothideomycetidae</taxon>
        <taxon>Dothideales</taxon>
        <taxon>Saccotheciaceae</taxon>
        <taxon>Aureobasidium</taxon>
    </lineage>
</organism>
<proteinExistence type="predicted"/>
<dbReference type="Proteomes" id="UP000027730">
    <property type="component" value="Unassembled WGS sequence"/>
</dbReference>
<dbReference type="OrthoDB" id="444127at2759"/>
<dbReference type="InterPro" id="IPR044924">
    <property type="entry name" value="HAD-SF_hydro_IA_REG-2-like_cap"/>
</dbReference>
<evidence type="ECO:0000313" key="2">
    <source>
        <dbReference type="Proteomes" id="UP000027730"/>
    </source>
</evidence>
<sequence length="302" mass="33409">MKRNLLLCVDAFGTLFRPRSPIAEQYGTVARGMGVKISDDEVAKSFKSAFKETSKAYPNYGKKTDMGARQWWTEVITKTFTPHHSGPLPATLTSTLINRFWCKDGYTLFPDVSYLQQLSHTPQRQKDAKQRLVIGVITNSDDRVPDVLSSLGLKVHGLRYNNSQETMIETSEKEEKDQAQQAQDIDFCIMSYDVGVEKPEPEIFNAAISTLESMLVSEGNSYEKEDWGLLYVGDEVAKDAKGAVQAGWDAVLLDRGAEVDAAYEGDAPGVEGVMVVEGKKVPVLKGFEALGTYGGHELLKIQ</sequence>
<dbReference type="AlphaFoldDB" id="A0A074W9W9"/>
<dbReference type="Gene3D" id="1.10.150.720">
    <property type="entry name" value="Haloacid dehalogenase-like hydrolase"/>
    <property type="match status" value="1"/>
</dbReference>
<accession>A0A074W9W9</accession>
<dbReference type="Pfam" id="PF00702">
    <property type="entry name" value="Hydrolase"/>
    <property type="match status" value="1"/>
</dbReference>
<gene>
    <name evidence="1" type="ORF">M436DRAFT_54923</name>
</gene>
<protein>
    <recommendedName>
        <fullName evidence="3">Haloacid dehalogenase</fullName>
    </recommendedName>
</protein>
<name>A0A074W9W9_9PEZI</name>
<dbReference type="EMBL" id="KL584719">
    <property type="protein sequence ID" value="KEQ69890.1"/>
    <property type="molecule type" value="Genomic_DNA"/>
</dbReference>
<reference evidence="1 2" key="1">
    <citation type="journal article" date="2014" name="BMC Genomics">
        <title>Genome sequencing of four Aureobasidium pullulans varieties: biotechnological potential, stress tolerance, and description of new species.</title>
        <authorList>
            <person name="Gostin Ar C."/>
            <person name="Ohm R.A."/>
            <person name="Kogej T."/>
            <person name="Sonjak S."/>
            <person name="Turk M."/>
            <person name="Zajc J."/>
            <person name="Zalar P."/>
            <person name="Grube M."/>
            <person name="Sun H."/>
            <person name="Han J."/>
            <person name="Sharma A."/>
            <person name="Chiniquy J."/>
            <person name="Ngan C.Y."/>
            <person name="Lipzen A."/>
            <person name="Barry K."/>
            <person name="Grigoriev I.V."/>
            <person name="Gunde-Cimerman N."/>
        </authorList>
    </citation>
    <scope>NUCLEOTIDE SEQUENCE [LARGE SCALE GENOMIC DNA]</scope>
    <source>
        <strain evidence="1 2">CBS 147.97</strain>
    </source>
</reference>
<dbReference type="PANTHER" id="PTHR46191:SF2">
    <property type="entry name" value="HALOACID DEHALOGENASE-LIKE HYDROLASE DOMAIN-CONTAINING PROTEIN 3"/>
    <property type="match status" value="1"/>
</dbReference>
<evidence type="ECO:0008006" key="3">
    <source>
        <dbReference type="Google" id="ProtNLM"/>
    </source>
</evidence>
<evidence type="ECO:0000313" key="1">
    <source>
        <dbReference type="EMBL" id="KEQ69890.1"/>
    </source>
</evidence>
<dbReference type="GeneID" id="25412024"/>